<dbReference type="EMBL" id="JBAFSM010000042">
    <property type="protein sequence ID" value="MEG3439184.1"/>
    <property type="molecule type" value="Genomic_DNA"/>
</dbReference>
<dbReference type="GO" id="GO:0016787">
    <property type="term" value="F:hydrolase activity"/>
    <property type="evidence" value="ECO:0007669"/>
    <property type="project" value="UniProtKB-KW"/>
</dbReference>
<dbReference type="CDD" id="cd00431">
    <property type="entry name" value="cysteine_hydrolases"/>
    <property type="match status" value="1"/>
</dbReference>
<dbReference type="EC" id="3.-.-.-" evidence="3"/>
<dbReference type="PANTHER" id="PTHR43540">
    <property type="entry name" value="PEROXYUREIDOACRYLATE/UREIDOACRYLATE AMIDOHYDROLASE-RELATED"/>
    <property type="match status" value="1"/>
</dbReference>
<dbReference type="AlphaFoldDB" id="A0AAW9R0M2"/>
<name>A0AAW9R0M2_9CHRO</name>
<accession>A0AAW9R0M2</accession>
<keyword evidence="4" id="KW-1185">Reference proteome</keyword>
<evidence type="ECO:0000313" key="3">
    <source>
        <dbReference type="EMBL" id="MEG3439184.1"/>
    </source>
</evidence>
<dbReference type="SUPFAM" id="SSF52499">
    <property type="entry name" value="Isochorismatase-like hydrolases"/>
    <property type="match status" value="1"/>
</dbReference>
<evidence type="ECO:0000259" key="2">
    <source>
        <dbReference type="Pfam" id="PF00857"/>
    </source>
</evidence>
<dbReference type="InterPro" id="IPR036380">
    <property type="entry name" value="Isochorismatase-like_sf"/>
</dbReference>
<feature type="domain" description="Isochorismatase-like" evidence="2">
    <location>
        <begin position="18"/>
        <end position="194"/>
    </location>
</feature>
<dbReference type="Proteomes" id="UP001328733">
    <property type="component" value="Unassembled WGS sequence"/>
</dbReference>
<keyword evidence="1 3" id="KW-0378">Hydrolase</keyword>
<sequence length="201" mass="22486">MDTLTRSIPKNKIHSTNTALLVIDMQRDFIDVGAVLETPGGRELVEKINRLIAWARLQEIPIIFTREMHRSDKSDFGIELEYEPVHCLEGTPGSELTDGLDARPEDYYLINKRRYDCFAGTELDLFLRSKRIENLICCGVLAQVCVLSTVLSARNLDYRAIVPRDAIAGSSPEYEAAALLCMGSAFAYLSSIEEIIALESL</sequence>
<organism evidence="3 4">
    <name type="scientific">Pannus brasiliensis CCIBt3594</name>
    <dbReference type="NCBI Taxonomy" id="1427578"/>
    <lineage>
        <taxon>Bacteria</taxon>
        <taxon>Bacillati</taxon>
        <taxon>Cyanobacteriota</taxon>
        <taxon>Cyanophyceae</taxon>
        <taxon>Oscillatoriophycideae</taxon>
        <taxon>Chroococcales</taxon>
        <taxon>Microcystaceae</taxon>
        <taxon>Pannus</taxon>
    </lineage>
</organism>
<reference evidence="3 4" key="1">
    <citation type="submission" date="2024-01" db="EMBL/GenBank/DDBJ databases">
        <title>Genomic insights into the taxonomy and metabolism of the cyanobacterium Pannus brasiliensis CCIBt3594.</title>
        <authorList>
            <person name="Machado M."/>
            <person name="Botero N.B."/>
            <person name="Andreote A.P.D."/>
            <person name="Feitosa A.M.T."/>
            <person name="Popin R."/>
            <person name="Sivonen K."/>
            <person name="Fiore M.F."/>
        </authorList>
    </citation>
    <scope>NUCLEOTIDE SEQUENCE [LARGE SCALE GENOMIC DNA]</scope>
    <source>
        <strain evidence="3 4">CCIBt3594</strain>
    </source>
</reference>
<dbReference type="InterPro" id="IPR050272">
    <property type="entry name" value="Isochorismatase-like_hydrls"/>
</dbReference>
<dbReference type="InterPro" id="IPR000868">
    <property type="entry name" value="Isochorismatase-like_dom"/>
</dbReference>
<gene>
    <name evidence="3" type="ORF">V0288_18810</name>
</gene>
<proteinExistence type="predicted"/>
<evidence type="ECO:0000256" key="1">
    <source>
        <dbReference type="ARBA" id="ARBA00022801"/>
    </source>
</evidence>
<dbReference type="Gene3D" id="3.40.50.850">
    <property type="entry name" value="Isochorismatase-like"/>
    <property type="match status" value="1"/>
</dbReference>
<dbReference type="PANTHER" id="PTHR43540:SF6">
    <property type="entry name" value="ISOCHORISMATASE-LIKE DOMAIN-CONTAINING PROTEIN"/>
    <property type="match status" value="1"/>
</dbReference>
<dbReference type="RefSeq" id="WP_332866668.1">
    <property type="nucleotide sequence ID" value="NZ_JBAFSM010000042.1"/>
</dbReference>
<dbReference type="Pfam" id="PF00857">
    <property type="entry name" value="Isochorismatase"/>
    <property type="match status" value="1"/>
</dbReference>
<comment type="caution">
    <text evidence="3">The sequence shown here is derived from an EMBL/GenBank/DDBJ whole genome shotgun (WGS) entry which is preliminary data.</text>
</comment>
<evidence type="ECO:0000313" key="4">
    <source>
        <dbReference type="Proteomes" id="UP001328733"/>
    </source>
</evidence>
<protein>
    <submittedName>
        <fullName evidence="3">Isochorismatase family cysteine hydrolase</fullName>
        <ecNumber evidence="3">3.-.-.-</ecNumber>
    </submittedName>
</protein>